<evidence type="ECO:0000256" key="3">
    <source>
        <dbReference type="ARBA" id="ARBA00022448"/>
    </source>
</evidence>
<evidence type="ECO:0000256" key="8">
    <source>
        <dbReference type="ARBA" id="ARBA00023136"/>
    </source>
</evidence>
<evidence type="ECO:0000256" key="7">
    <source>
        <dbReference type="ARBA" id="ARBA00023065"/>
    </source>
</evidence>
<dbReference type="SFLD" id="SFLDS00052">
    <property type="entry name" value="Ferric_Reductase_Domain"/>
    <property type="match status" value="1"/>
</dbReference>
<feature type="transmembrane region" description="Helical" evidence="11">
    <location>
        <begin position="284"/>
        <end position="309"/>
    </location>
</feature>
<dbReference type="Pfam" id="PF01794">
    <property type="entry name" value="Ferric_reduct"/>
    <property type="match status" value="1"/>
</dbReference>
<dbReference type="EMBL" id="ML978131">
    <property type="protein sequence ID" value="KAF2095576.1"/>
    <property type="molecule type" value="Genomic_DNA"/>
</dbReference>
<dbReference type="Pfam" id="PF08030">
    <property type="entry name" value="NAD_binding_6"/>
    <property type="match status" value="1"/>
</dbReference>
<feature type="signal peptide" evidence="12">
    <location>
        <begin position="1"/>
        <end position="16"/>
    </location>
</feature>
<evidence type="ECO:0000259" key="13">
    <source>
        <dbReference type="PROSITE" id="PS51384"/>
    </source>
</evidence>
<feature type="chain" id="PRO_5040492213" evidence="12">
    <location>
        <begin position="17"/>
        <end position="794"/>
    </location>
</feature>
<dbReference type="SFLD" id="SFLDG01168">
    <property type="entry name" value="Ferric_reductase_subgroup_(FRE"/>
    <property type="match status" value="1"/>
</dbReference>
<protein>
    <submittedName>
        <fullName evidence="14">Ferric-chelate reductase</fullName>
    </submittedName>
</protein>
<dbReference type="InterPro" id="IPR013121">
    <property type="entry name" value="Fe_red_NAD-bd_6"/>
</dbReference>
<dbReference type="PANTHER" id="PTHR32361:SF9">
    <property type="entry name" value="FERRIC REDUCTASE TRANSMEMBRANE COMPONENT 3-RELATED"/>
    <property type="match status" value="1"/>
</dbReference>
<organism evidence="14 15">
    <name type="scientific">Rhizodiscina lignyota</name>
    <dbReference type="NCBI Taxonomy" id="1504668"/>
    <lineage>
        <taxon>Eukaryota</taxon>
        <taxon>Fungi</taxon>
        <taxon>Dikarya</taxon>
        <taxon>Ascomycota</taxon>
        <taxon>Pezizomycotina</taxon>
        <taxon>Dothideomycetes</taxon>
        <taxon>Pleosporomycetidae</taxon>
        <taxon>Aulographales</taxon>
        <taxon>Rhizodiscinaceae</taxon>
        <taxon>Rhizodiscina</taxon>
    </lineage>
</organism>
<keyword evidence="15" id="KW-1185">Reference proteome</keyword>
<evidence type="ECO:0000313" key="15">
    <source>
        <dbReference type="Proteomes" id="UP000799772"/>
    </source>
</evidence>
<sequence>MKLLTILLVLSGVAFGTVDEYTGCLQGAQTAVNYLIFNVTDPTDYYGNLCTNKLYTISMYAAAKLYCTPREIQAGFDYFNPLCQEDGGVELVPYSKIEPLLTDGYIISLPVANYSDYINATVFNTPVLISRSYWEMARDTYVRTLYFMYLWAMYGFWGGILLIGMINRFITSVRQSRRLKAGHDIEGRNSSVNSHQSRAKPIVIINSFYHWFRSTLIIPAAFGSHHNRPVLWMTIPTRMETIVIATFYVMNFILCCVGYKVISLNLYYSIGQQGWRYIADRTGIISYACLPWLWLFAGRNNIFLWLTGWSFATFNMFHRHIARWATICAIVHSINWSVLEGEFGYFGESWTENYWYMGGMATIAMSLLALFSFMWFRVKSYEVFLIIHISLSVITLVGLFYHTAIFDGSYNPYLWPPVAIWCFDRVARVVRFAFCNLHVKSRSVISTKASATYSKDGDFVRLELVPGSTLLKPGPGQHYFLYQPMKWKGWENHPFTLGAYERIRESDEHVTTTPHPNSGPQAESPAEKEIQNHSAGPSSSHSSDIDRPVSQDTRNVFHDVVGKEKLTFIIRPFGSWTRRLREECLKSPTGVITPHIFLEGPYGECSPLHTFENVVFIVGGTGVSGALPYMQEHIKRVASNTSQAADSADSKRLTITKDITFVWSAKQASLIRDIAAHELKPFLGRDDIHVHLHSTSHADARLASVDIAKGGEELKIIPSIDVGNDINVIYGRPDIEGTILNAIDEVNGAGAVGGGKIAILTCGPAGMADEARAAVHKALKQGKRGVEYIEETFG</sequence>
<dbReference type="CDD" id="cd06186">
    <property type="entry name" value="NOX_Duox_like_FAD_NADP"/>
    <property type="match status" value="1"/>
</dbReference>
<dbReference type="InterPro" id="IPR013130">
    <property type="entry name" value="Fe3_Rdtase_TM_dom"/>
</dbReference>
<keyword evidence="3" id="KW-0813">Transport</keyword>
<keyword evidence="8 11" id="KW-0472">Membrane</keyword>
<dbReference type="GO" id="GO:0005886">
    <property type="term" value="C:plasma membrane"/>
    <property type="evidence" value="ECO:0007669"/>
    <property type="project" value="TreeGrafter"/>
</dbReference>
<dbReference type="OrthoDB" id="167398at2759"/>
<keyword evidence="7" id="KW-0406">Ion transport</keyword>
<feature type="transmembrane region" description="Helical" evidence="11">
    <location>
        <begin position="242"/>
        <end position="264"/>
    </location>
</feature>
<feature type="transmembrane region" description="Helical" evidence="11">
    <location>
        <begin position="383"/>
        <end position="401"/>
    </location>
</feature>
<evidence type="ECO:0000256" key="1">
    <source>
        <dbReference type="ARBA" id="ARBA00004141"/>
    </source>
</evidence>
<dbReference type="SUPFAM" id="SSF52343">
    <property type="entry name" value="Ferredoxin reductase-like, C-terminal NADP-linked domain"/>
    <property type="match status" value="1"/>
</dbReference>
<dbReference type="GO" id="GO:0006879">
    <property type="term" value="P:intracellular iron ion homeostasis"/>
    <property type="evidence" value="ECO:0007669"/>
    <property type="project" value="TreeGrafter"/>
</dbReference>
<keyword evidence="5 11" id="KW-1133">Transmembrane helix</keyword>
<comment type="similarity">
    <text evidence="2">Belongs to the ferric reductase (FRE) family.</text>
</comment>
<dbReference type="AlphaFoldDB" id="A0A9P4M2D7"/>
<evidence type="ECO:0000256" key="10">
    <source>
        <dbReference type="SAM" id="MobiDB-lite"/>
    </source>
</evidence>
<dbReference type="PANTHER" id="PTHR32361">
    <property type="entry name" value="FERRIC/CUPRIC REDUCTASE TRANSMEMBRANE COMPONENT"/>
    <property type="match status" value="1"/>
</dbReference>
<accession>A0A9P4M2D7</accession>
<evidence type="ECO:0000256" key="12">
    <source>
        <dbReference type="SAM" id="SignalP"/>
    </source>
</evidence>
<dbReference type="InterPro" id="IPR017927">
    <property type="entry name" value="FAD-bd_FR_type"/>
</dbReference>
<dbReference type="InterPro" id="IPR051410">
    <property type="entry name" value="Ferric/Cupric_Reductase"/>
</dbReference>
<comment type="caution">
    <text evidence="14">The sequence shown here is derived from an EMBL/GenBank/DDBJ whole genome shotgun (WGS) entry which is preliminary data.</text>
</comment>
<comment type="subcellular location">
    <subcellularLocation>
        <location evidence="1">Membrane</location>
        <topology evidence="1">Multi-pass membrane protein</topology>
    </subcellularLocation>
</comment>
<dbReference type="Proteomes" id="UP000799772">
    <property type="component" value="Unassembled WGS sequence"/>
</dbReference>
<feature type="transmembrane region" description="Helical" evidence="11">
    <location>
        <begin position="146"/>
        <end position="170"/>
    </location>
</feature>
<evidence type="ECO:0000256" key="2">
    <source>
        <dbReference type="ARBA" id="ARBA00006278"/>
    </source>
</evidence>
<keyword evidence="12" id="KW-0732">Signal</keyword>
<keyword evidence="6" id="KW-0560">Oxidoreductase</keyword>
<keyword evidence="4 11" id="KW-0812">Transmembrane</keyword>
<dbReference type="Gene3D" id="3.40.50.80">
    <property type="entry name" value="Nucleotide-binding domain of ferredoxin-NADP reductase (FNR) module"/>
    <property type="match status" value="1"/>
</dbReference>
<dbReference type="GO" id="GO:0006826">
    <property type="term" value="P:iron ion transport"/>
    <property type="evidence" value="ECO:0007669"/>
    <property type="project" value="TreeGrafter"/>
</dbReference>
<evidence type="ECO:0000256" key="9">
    <source>
        <dbReference type="ARBA" id="ARBA00023180"/>
    </source>
</evidence>
<dbReference type="GO" id="GO:0015677">
    <property type="term" value="P:copper ion import"/>
    <property type="evidence" value="ECO:0007669"/>
    <property type="project" value="TreeGrafter"/>
</dbReference>
<name>A0A9P4M2D7_9PEZI</name>
<dbReference type="PROSITE" id="PS51384">
    <property type="entry name" value="FAD_FR"/>
    <property type="match status" value="1"/>
</dbReference>
<feature type="domain" description="FAD-binding FR-type" evidence="13">
    <location>
        <begin position="432"/>
        <end position="608"/>
    </location>
</feature>
<evidence type="ECO:0000256" key="4">
    <source>
        <dbReference type="ARBA" id="ARBA00022692"/>
    </source>
</evidence>
<feature type="transmembrane region" description="Helical" evidence="11">
    <location>
        <begin position="354"/>
        <end position="376"/>
    </location>
</feature>
<reference evidence="14" key="1">
    <citation type="journal article" date="2020" name="Stud. Mycol.">
        <title>101 Dothideomycetes genomes: a test case for predicting lifestyles and emergence of pathogens.</title>
        <authorList>
            <person name="Haridas S."/>
            <person name="Albert R."/>
            <person name="Binder M."/>
            <person name="Bloem J."/>
            <person name="Labutti K."/>
            <person name="Salamov A."/>
            <person name="Andreopoulos B."/>
            <person name="Baker S."/>
            <person name="Barry K."/>
            <person name="Bills G."/>
            <person name="Bluhm B."/>
            <person name="Cannon C."/>
            <person name="Castanera R."/>
            <person name="Culley D."/>
            <person name="Daum C."/>
            <person name="Ezra D."/>
            <person name="Gonzalez J."/>
            <person name="Henrissat B."/>
            <person name="Kuo A."/>
            <person name="Liang C."/>
            <person name="Lipzen A."/>
            <person name="Lutzoni F."/>
            <person name="Magnuson J."/>
            <person name="Mondo S."/>
            <person name="Nolan M."/>
            <person name="Ohm R."/>
            <person name="Pangilinan J."/>
            <person name="Park H.-J."/>
            <person name="Ramirez L."/>
            <person name="Alfaro M."/>
            <person name="Sun H."/>
            <person name="Tritt A."/>
            <person name="Yoshinaga Y."/>
            <person name="Zwiers L.-H."/>
            <person name="Turgeon B."/>
            <person name="Goodwin S."/>
            <person name="Spatafora J."/>
            <person name="Crous P."/>
            <person name="Grigoriev I."/>
        </authorList>
    </citation>
    <scope>NUCLEOTIDE SEQUENCE</scope>
    <source>
        <strain evidence="14">CBS 133067</strain>
    </source>
</reference>
<gene>
    <name evidence="14" type="ORF">NA57DRAFT_44566</name>
</gene>
<dbReference type="InterPro" id="IPR039261">
    <property type="entry name" value="FNR_nucleotide-bd"/>
</dbReference>
<keyword evidence="9" id="KW-0325">Glycoprotein</keyword>
<evidence type="ECO:0000256" key="5">
    <source>
        <dbReference type="ARBA" id="ARBA00022989"/>
    </source>
</evidence>
<evidence type="ECO:0000256" key="6">
    <source>
        <dbReference type="ARBA" id="ARBA00023002"/>
    </source>
</evidence>
<feature type="region of interest" description="Disordered" evidence="10">
    <location>
        <begin position="507"/>
        <end position="549"/>
    </location>
</feature>
<feature type="compositionally biased region" description="Polar residues" evidence="10">
    <location>
        <begin position="511"/>
        <end position="521"/>
    </location>
</feature>
<evidence type="ECO:0000313" key="14">
    <source>
        <dbReference type="EMBL" id="KAF2095576.1"/>
    </source>
</evidence>
<proteinExistence type="inferred from homology"/>
<dbReference type="GO" id="GO:0000293">
    <property type="term" value="F:ferric-chelate reductase activity"/>
    <property type="evidence" value="ECO:0007669"/>
    <property type="project" value="TreeGrafter"/>
</dbReference>
<evidence type="ECO:0000256" key="11">
    <source>
        <dbReference type="SAM" id="Phobius"/>
    </source>
</evidence>